<organism evidence="3 4">
    <name type="scientific">Synechocystis salina LEGE 00031</name>
    <dbReference type="NCBI Taxonomy" id="1828736"/>
    <lineage>
        <taxon>Bacteria</taxon>
        <taxon>Bacillati</taxon>
        <taxon>Cyanobacteriota</taxon>
        <taxon>Cyanophyceae</taxon>
        <taxon>Synechococcales</taxon>
        <taxon>Merismopediaceae</taxon>
        <taxon>Synechocystis</taxon>
    </lineage>
</organism>
<dbReference type="EMBL" id="JADEVV010000033">
    <property type="protein sequence ID" value="MBE9254576.1"/>
    <property type="molecule type" value="Genomic_DNA"/>
</dbReference>
<feature type="region of interest" description="Disordered" evidence="1">
    <location>
        <begin position="43"/>
        <end position="77"/>
    </location>
</feature>
<dbReference type="Proteomes" id="UP000658720">
    <property type="component" value="Unassembled WGS sequence"/>
</dbReference>
<feature type="signal peptide" evidence="2">
    <location>
        <begin position="1"/>
        <end position="23"/>
    </location>
</feature>
<gene>
    <name evidence="3" type="ORF">IQ217_12165</name>
</gene>
<dbReference type="RefSeq" id="WP_194020142.1">
    <property type="nucleotide sequence ID" value="NZ_JADEVV010000033.1"/>
</dbReference>
<comment type="caution">
    <text evidence="3">The sequence shown here is derived from an EMBL/GenBank/DDBJ whole genome shotgun (WGS) entry which is preliminary data.</text>
</comment>
<evidence type="ECO:0000256" key="2">
    <source>
        <dbReference type="SAM" id="SignalP"/>
    </source>
</evidence>
<keyword evidence="2" id="KW-0732">Signal</keyword>
<evidence type="ECO:0000313" key="4">
    <source>
        <dbReference type="Proteomes" id="UP000658720"/>
    </source>
</evidence>
<evidence type="ECO:0008006" key="5">
    <source>
        <dbReference type="Google" id="ProtNLM"/>
    </source>
</evidence>
<reference evidence="3 4" key="1">
    <citation type="submission" date="2020-10" db="EMBL/GenBank/DDBJ databases">
        <authorList>
            <person name="Castelo-Branco R."/>
            <person name="Eusebio N."/>
            <person name="Adriana R."/>
            <person name="Vieira A."/>
            <person name="Brugerolle De Fraissinette N."/>
            <person name="Rezende De Castro R."/>
            <person name="Schneider M.P."/>
            <person name="Vasconcelos V."/>
            <person name="Leao P.N."/>
        </authorList>
    </citation>
    <scope>NUCLEOTIDE SEQUENCE [LARGE SCALE GENOMIC DNA]</scope>
    <source>
        <strain evidence="3 4">LEGE 00031</strain>
    </source>
</reference>
<sequence>MGHCRFLSACLTGILLVPLVAIAPAAAGRIQYCYPVEKSRTLRDPGSHPQAYDDGYREGAAAAREKKPFEPRSAGGEFARGFEDGYYGRTYGGQQNVVPDRTDTYTTNQCRTYEYNDGDAVEQTLKRVLDDFQRDLRRDWNINVR</sequence>
<evidence type="ECO:0000256" key="1">
    <source>
        <dbReference type="SAM" id="MobiDB-lite"/>
    </source>
</evidence>
<protein>
    <recommendedName>
        <fullName evidence="5">Secreted protein</fullName>
    </recommendedName>
</protein>
<accession>A0ABR9VU51</accession>
<proteinExistence type="predicted"/>
<evidence type="ECO:0000313" key="3">
    <source>
        <dbReference type="EMBL" id="MBE9254576.1"/>
    </source>
</evidence>
<keyword evidence="4" id="KW-1185">Reference proteome</keyword>
<feature type="chain" id="PRO_5045401779" description="Secreted protein" evidence="2">
    <location>
        <begin position="24"/>
        <end position="145"/>
    </location>
</feature>
<name>A0ABR9VU51_9SYNC</name>